<dbReference type="RefSeq" id="WP_261969395.1">
    <property type="nucleotide sequence ID" value="NZ_JAHHZF010000007.1"/>
</dbReference>
<protein>
    <submittedName>
        <fullName evidence="1">Type II toxin-antitoxin system HigB family toxin</fullName>
    </submittedName>
</protein>
<comment type="caution">
    <text evidence="1">The sequence shown here is derived from an EMBL/GenBank/DDBJ whole genome shotgun (WGS) entry which is preliminary data.</text>
</comment>
<evidence type="ECO:0000313" key="2">
    <source>
        <dbReference type="Proteomes" id="UP000766595"/>
    </source>
</evidence>
<proteinExistence type="predicted"/>
<accession>A0A947GBZ0</accession>
<organism evidence="1 2">
    <name type="scientific">Prosthecodimorpha staleyi</name>
    <dbReference type="NCBI Taxonomy" id="2840188"/>
    <lineage>
        <taxon>Bacteria</taxon>
        <taxon>Pseudomonadati</taxon>
        <taxon>Pseudomonadota</taxon>
        <taxon>Alphaproteobacteria</taxon>
        <taxon>Hyphomicrobiales</taxon>
        <taxon>Ancalomicrobiaceae</taxon>
        <taxon>Prosthecodimorpha</taxon>
    </lineage>
</organism>
<dbReference type="Pfam" id="PF09907">
    <property type="entry name" value="HigB_toxin"/>
    <property type="match status" value="1"/>
</dbReference>
<sequence>MRVIAKRTLQEFWERPGRSDAEQPLKAWFHEAAKASWHGPAEIKRTFASASIVADNRVVFNIAGNKYRLVVHVNYGLQIVLVKFVGTHAEYDDIDVRTVGGGGRNEH</sequence>
<dbReference type="EMBL" id="JAHHZF010000007">
    <property type="protein sequence ID" value="MBT9290808.1"/>
    <property type="molecule type" value="Genomic_DNA"/>
</dbReference>
<dbReference type="Proteomes" id="UP000766595">
    <property type="component" value="Unassembled WGS sequence"/>
</dbReference>
<dbReference type="GO" id="GO:0110001">
    <property type="term" value="C:toxin-antitoxin complex"/>
    <property type="evidence" value="ECO:0007669"/>
    <property type="project" value="InterPro"/>
</dbReference>
<dbReference type="GO" id="GO:0003723">
    <property type="term" value="F:RNA binding"/>
    <property type="evidence" value="ECO:0007669"/>
    <property type="project" value="InterPro"/>
</dbReference>
<keyword evidence="2" id="KW-1185">Reference proteome</keyword>
<evidence type="ECO:0000313" key="1">
    <source>
        <dbReference type="EMBL" id="MBT9290808.1"/>
    </source>
</evidence>
<dbReference type="AlphaFoldDB" id="A0A947GBZ0"/>
<name>A0A947GBZ0_9HYPH</name>
<dbReference type="GO" id="GO:0004519">
    <property type="term" value="F:endonuclease activity"/>
    <property type="evidence" value="ECO:0007669"/>
    <property type="project" value="InterPro"/>
</dbReference>
<dbReference type="InterPro" id="IPR018669">
    <property type="entry name" value="Toxin_HigB"/>
</dbReference>
<gene>
    <name evidence="1" type="ORF">KL771_15170</name>
</gene>
<reference evidence="1 2" key="1">
    <citation type="submission" date="2021-06" db="EMBL/GenBank/DDBJ databases">
        <authorList>
            <person name="Grouzdev D.S."/>
            <person name="Koziaeva V."/>
        </authorList>
    </citation>
    <scope>NUCLEOTIDE SEQUENCE [LARGE SCALE GENOMIC DNA]</scope>
    <source>
        <strain evidence="1 2">22</strain>
    </source>
</reference>